<gene>
    <name evidence="3" type="ORF">F8M41_009598</name>
</gene>
<keyword evidence="4" id="KW-1185">Reference proteome</keyword>
<dbReference type="EMBL" id="WTPW01000205">
    <property type="protein sequence ID" value="KAF0535476.1"/>
    <property type="molecule type" value="Genomic_DNA"/>
</dbReference>
<evidence type="ECO:0000313" key="3">
    <source>
        <dbReference type="EMBL" id="KAF0535476.1"/>
    </source>
</evidence>
<accession>A0A8H4AUZ6</accession>
<dbReference type="AlphaFoldDB" id="A0A8H4AUZ6"/>
<dbReference type="OrthoDB" id="2429285at2759"/>
<feature type="domain" description="DUF7431" evidence="2">
    <location>
        <begin position="564"/>
        <end position="696"/>
    </location>
</feature>
<proteinExistence type="predicted"/>
<organism evidence="3 4">
    <name type="scientific">Gigaspora margarita</name>
    <dbReference type="NCBI Taxonomy" id="4874"/>
    <lineage>
        <taxon>Eukaryota</taxon>
        <taxon>Fungi</taxon>
        <taxon>Fungi incertae sedis</taxon>
        <taxon>Mucoromycota</taxon>
        <taxon>Glomeromycotina</taxon>
        <taxon>Glomeromycetes</taxon>
        <taxon>Diversisporales</taxon>
        <taxon>Gigasporaceae</taxon>
        <taxon>Gigaspora</taxon>
    </lineage>
</organism>
<dbReference type="Pfam" id="PF22693">
    <property type="entry name" value="MACPF_1"/>
    <property type="match status" value="1"/>
</dbReference>
<reference evidence="3 4" key="1">
    <citation type="journal article" date="2019" name="Environ. Microbiol.">
        <title>At the nexus of three kingdoms: the genome of the mycorrhizal fungus Gigaspora margarita provides insights into plant, endobacterial and fungal interactions.</title>
        <authorList>
            <person name="Venice F."/>
            <person name="Ghignone S."/>
            <person name="Salvioli di Fossalunga A."/>
            <person name="Amselem J."/>
            <person name="Novero M."/>
            <person name="Xianan X."/>
            <person name="Sedzielewska Toro K."/>
            <person name="Morin E."/>
            <person name="Lipzen A."/>
            <person name="Grigoriev I.V."/>
            <person name="Henrissat B."/>
            <person name="Martin F.M."/>
            <person name="Bonfante P."/>
        </authorList>
    </citation>
    <scope>NUCLEOTIDE SEQUENCE [LARGE SCALE GENOMIC DNA]</scope>
    <source>
        <strain evidence="3 4">BEG34</strain>
    </source>
</reference>
<evidence type="ECO:0000313" key="4">
    <source>
        <dbReference type="Proteomes" id="UP000439903"/>
    </source>
</evidence>
<sequence length="753" mass="87580">MKMLSIFKDKEEKEEREEKEFTFKSGEIITCKKFEPDIKLKDVRKHLAKEQDNWKAEKLFFKRNGMLISHGEEVKYKLDELCDSDKFIYIENSLKEIKVHVDNEELTFFLDSKDKLKDIRKMFIEDGKLEKLFINGGNNENKKGFKFRWSSGKFVSDSEIDNNHLKDILVNENRIYISTLQKNKVTVYTGPREGPRRPFRRKLDKGAILSNIRKELENDFIEQTNACMCPECCFLDQDNLYISKSEENELILGEILSLKDCLNICCEQKHDHDLIKLINKCGYGFIIKGGEVKQAENRAFIIENKPEKYKFESKYEDNSFECKNEFYDLCDRNFISIGNVTSILPWVSVFFGIDHKASLEKLENYKKATKYSYSRVRKAKIDISKNNISATPEFIKAVRKALEGETRDKKVENLKKNIVEKYGYFCARSVYFGGIIVQKLEGEKYSNEHIKRDESNTAAKIGSEYVKATFGAGLKILNRNKATTSKTTHSYTIKGGDISKFELNNRSEWINSINDSEKWEIIEYQEILSIFSLLEENLQKEVLEVLGKRVLKAKVEIINYDENKKEHVHELSRQLKDIDNLKDCHIFTTVLKNNKSRHIFSSYVAYDPHNKQPIIIIKRAPSKNKPKKRFIPIRIGWMVVGYPKDIFDLELSNYIDIESEKRETHELNNQYIVDNISCAANLNSTMKYALTTCVIDNVEITALQKETSSTSASTSLTSNTDVFDSKIMVGSHIFPFRIQHVYLFTTLKSIKNI</sequence>
<dbReference type="Pfam" id="PF24209">
    <property type="entry name" value="DUF7431"/>
    <property type="match status" value="1"/>
</dbReference>
<dbReference type="InterPro" id="IPR055854">
    <property type="entry name" value="DUF7431"/>
</dbReference>
<dbReference type="InterPro" id="IPR054586">
    <property type="entry name" value="MACPF_1_fungal"/>
</dbReference>
<evidence type="ECO:0000259" key="2">
    <source>
        <dbReference type="Pfam" id="PF24209"/>
    </source>
</evidence>
<dbReference type="Proteomes" id="UP000439903">
    <property type="component" value="Unassembled WGS sequence"/>
</dbReference>
<name>A0A8H4AUZ6_GIGMA</name>
<feature type="domain" description="MACPF-like" evidence="1">
    <location>
        <begin position="342"/>
        <end position="542"/>
    </location>
</feature>
<protein>
    <submittedName>
        <fullName evidence="3">Hsp70 family protein</fullName>
    </submittedName>
</protein>
<comment type="caution">
    <text evidence="3">The sequence shown here is derived from an EMBL/GenBank/DDBJ whole genome shotgun (WGS) entry which is preliminary data.</text>
</comment>
<evidence type="ECO:0000259" key="1">
    <source>
        <dbReference type="Pfam" id="PF22693"/>
    </source>
</evidence>